<dbReference type="PANTHER" id="PTHR10584:SF166">
    <property type="entry name" value="RIBOKINASE"/>
    <property type="match status" value="1"/>
</dbReference>
<dbReference type="PANTHER" id="PTHR10584">
    <property type="entry name" value="SUGAR KINASE"/>
    <property type="match status" value="1"/>
</dbReference>
<keyword evidence="1" id="KW-0808">Transferase</keyword>
<reference evidence="4 5" key="1">
    <citation type="submission" date="2019-08" db="EMBL/GenBank/DDBJ databases">
        <title>In-depth cultivation of the pig gut microbiome towards novel bacterial diversity and tailored functional studies.</title>
        <authorList>
            <person name="Wylensek D."/>
            <person name="Hitch T.C.A."/>
            <person name="Clavel T."/>
        </authorList>
    </citation>
    <scope>NUCLEOTIDE SEQUENCE [LARGE SCALE GENOMIC DNA]</scope>
    <source>
        <strain evidence="4 5">WB01_CNA04</strain>
    </source>
</reference>
<keyword evidence="2 4" id="KW-0418">Kinase</keyword>
<dbReference type="Pfam" id="PF00294">
    <property type="entry name" value="PfkB"/>
    <property type="match status" value="1"/>
</dbReference>
<dbReference type="Proteomes" id="UP000434342">
    <property type="component" value="Unassembled WGS sequence"/>
</dbReference>
<dbReference type="Gene3D" id="3.40.1190.20">
    <property type="match status" value="1"/>
</dbReference>
<evidence type="ECO:0000259" key="3">
    <source>
        <dbReference type="Pfam" id="PF00294"/>
    </source>
</evidence>
<sequence>MGKNGPIDVIVMNSHGVGQVCNVHRLPRRGETMEAWNWHVEEDGGKGATVSVALGRLGVSTGYIGKVGYDPWGDMGDKWMSESGVDTTYMYRDHSVSTGTGLIMIDDDGLNTIVDGDSACRALTVDEIHDAIAAMSEAKVFITGFGMPFQKALAGARIAKEEYGMTTFCNASPLPTEPLGDLGFVDHLVVNDVEGRVLCGLPEDSETPFGEICRQVVATYHCNGVIMTCGAEGSAVLDGDDYFFVRGTKVKAVYTIGAGDGYLAATAAGLVWGKTLREACEWASKYAAYKVTREGTMTSRPGEGYPPLSDVEEWMRSLQE</sequence>
<proteinExistence type="predicted"/>
<accession>A0A6N7WS63</accession>
<dbReference type="GO" id="GO:0016301">
    <property type="term" value="F:kinase activity"/>
    <property type="evidence" value="ECO:0007669"/>
    <property type="project" value="UniProtKB-KW"/>
</dbReference>
<dbReference type="InterPro" id="IPR002139">
    <property type="entry name" value="Ribo/fructo_kinase"/>
</dbReference>
<organism evidence="4 5">
    <name type="scientific">Parafannyhessea umbonata</name>
    <dbReference type="NCBI Taxonomy" id="604330"/>
    <lineage>
        <taxon>Bacteria</taxon>
        <taxon>Bacillati</taxon>
        <taxon>Actinomycetota</taxon>
        <taxon>Coriobacteriia</taxon>
        <taxon>Coriobacteriales</taxon>
        <taxon>Atopobiaceae</taxon>
        <taxon>Parafannyhessea</taxon>
    </lineage>
</organism>
<evidence type="ECO:0000256" key="1">
    <source>
        <dbReference type="ARBA" id="ARBA00022679"/>
    </source>
</evidence>
<dbReference type="SUPFAM" id="SSF53613">
    <property type="entry name" value="Ribokinase-like"/>
    <property type="match status" value="1"/>
</dbReference>
<dbReference type="InterPro" id="IPR011611">
    <property type="entry name" value="PfkB_dom"/>
</dbReference>
<dbReference type="PRINTS" id="PR00990">
    <property type="entry name" value="RIBOKINASE"/>
</dbReference>
<dbReference type="GO" id="GO:0006796">
    <property type="term" value="P:phosphate-containing compound metabolic process"/>
    <property type="evidence" value="ECO:0007669"/>
    <property type="project" value="UniProtKB-ARBA"/>
</dbReference>
<dbReference type="AlphaFoldDB" id="A0A6N7WS63"/>
<evidence type="ECO:0000256" key="2">
    <source>
        <dbReference type="ARBA" id="ARBA00022777"/>
    </source>
</evidence>
<gene>
    <name evidence="4" type="ORF">FYJ69_01690</name>
</gene>
<dbReference type="RefSeq" id="WP_154539528.1">
    <property type="nucleotide sequence ID" value="NZ_VUND01000001.1"/>
</dbReference>
<dbReference type="InterPro" id="IPR029056">
    <property type="entry name" value="Ribokinase-like"/>
</dbReference>
<dbReference type="EMBL" id="VUND01000001">
    <property type="protein sequence ID" value="MST59625.1"/>
    <property type="molecule type" value="Genomic_DNA"/>
</dbReference>
<evidence type="ECO:0000313" key="4">
    <source>
        <dbReference type="EMBL" id="MST59625.1"/>
    </source>
</evidence>
<evidence type="ECO:0000313" key="5">
    <source>
        <dbReference type="Proteomes" id="UP000434342"/>
    </source>
</evidence>
<protein>
    <submittedName>
        <fullName evidence="4">Ribokinase</fullName>
    </submittedName>
</protein>
<feature type="domain" description="Carbohydrate kinase PfkB" evidence="3">
    <location>
        <begin position="41"/>
        <end position="300"/>
    </location>
</feature>
<name>A0A6N7WS63_9ACTN</name>
<comment type="caution">
    <text evidence="4">The sequence shown here is derived from an EMBL/GenBank/DDBJ whole genome shotgun (WGS) entry which is preliminary data.</text>
</comment>